<dbReference type="STRING" id="1348612.A0A397J3N0"/>
<evidence type="ECO:0000313" key="10">
    <source>
        <dbReference type="EMBL" id="RHZ80596.1"/>
    </source>
</evidence>
<dbReference type="Proteomes" id="UP000266861">
    <property type="component" value="Unassembled WGS sequence"/>
</dbReference>
<evidence type="ECO:0000256" key="1">
    <source>
        <dbReference type="ARBA" id="ARBA00004141"/>
    </source>
</evidence>
<comment type="function">
    <text evidence="8">A acetyltransferase, which acetylates the inositol ring of phosphatidylinositol during biosynthesis of GPI-anchor.</text>
</comment>
<keyword evidence="7 8" id="KW-0472">Membrane</keyword>
<feature type="transmembrane region" description="Helical" evidence="8">
    <location>
        <begin position="268"/>
        <end position="287"/>
    </location>
</feature>
<comment type="caution">
    <text evidence="10">The sequence shown here is derived from an EMBL/GenBank/DDBJ whole genome shotgun (WGS) entry which is preliminary data.</text>
</comment>
<comment type="pathway">
    <text evidence="2 8">Glycolipid biosynthesis; glycosylphosphatidylinositol-anchor biosynthesis.</text>
</comment>
<dbReference type="AlphaFoldDB" id="A0A397J3N0"/>
<evidence type="ECO:0000256" key="7">
    <source>
        <dbReference type="ARBA" id="ARBA00023136"/>
    </source>
</evidence>
<dbReference type="GO" id="GO:0006506">
    <property type="term" value="P:GPI anchor biosynthetic process"/>
    <property type="evidence" value="ECO:0007669"/>
    <property type="project" value="UniProtKB-UniPathway"/>
</dbReference>
<keyword evidence="5 8" id="KW-0812">Transmembrane</keyword>
<dbReference type="InterPro" id="IPR009447">
    <property type="entry name" value="PIGW/GWT1"/>
</dbReference>
<dbReference type="PANTHER" id="PTHR20661:SF0">
    <property type="entry name" value="PHOSPHATIDYLINOSITOL-GLYCAN BIOSYNTHESIS CLASS W PROTEIN"/>
    <property type="match status" value="1"/>
</dbReference>
<feature type="region of interest" description="Disordered" evidence="9">
    <location>
        <begin position="98"/>
        <end position="122"/>
    </location>
</feature>
<feature type="compositionally biased region" description="Low complexity" evidence="9">
    <location>
        <begin position="98"/>
        <end position="109"/>
    </location>
</feature>
<feature type="transmembrane region" description="Helical" evidence="8">
    <location>
        <begin position="378"/>
        <end position="401"/>
    </location>
</feature>
<proteinExistence type="inferred from homology"/>
<organism evidence="10 11">
    <name type="scientific">Diversispora epigaea</name>
    <dbReference type="NCBI Taxonomy" id="1348612"/>
    <lineage>
        <taxon>Eukaryota</taxon>
        <taxon>Fungi</taxon>
        <taxon>Fungi incertae sedis</taxon>
        <taxon>Mucoromycota</taxon>
        <taxon>Glomeromycotina</taxon>
        <taxon>Glomeromycetes</taxon>
        <taxon>Diversisporales</taxon>
        <taxon>Diversisporaceae</taxon>
        <taxon>Diversispora</taxon>
    </lineage>
</organism>
<keyword evidence="11" id="KW-1185">Reference proteome</keyword>
<feature type="transmembrane region" description="Helical" evidence="8">
    <location>
        <begin position="294"/>
        <end position="314"/>
    </location>
</feature>
<evidence type="ECO:0000256" key="8">
    <source>
        <dbReference type="RuleBase" id="RU280819"/>
    </source>
</evidence>
<dbReference type="EC" id="2.3.-.-" evidence="8"/>
<feature type="transmembrane region" description="Helical" evidence="8">
    <location>
        <begin position="200"/>
        <end position="218"/>
    </location>
</feature>
<evidence type="ECO:0000256" key="6">
    <source>
        <dbReference type="ARBA" id="ARBA00022989"/>
    </source>
</evidence>
<accession>A0A397J3N0</accession>
<protein>
    <recommendedName>
        <fullName evidence="8">GPI-anchored wall transfer protein</fullName>
        <ecNumber evidence="8">2.3.-.-</ecNumber>
    </recommendedName>
</protein>
<feature type="transmembrane region" description="Helical" evidence="8">
    <location>
        <begin position="55"/>
        <end position="72"/>
    </location>
</feature>
<keyword evidence="4 8" id="KW-0337">GPI-anchor biosynthesis</keyword>
<evidence type="ECO:0000256" key="3">
    <source>
        <dbReference type="ARBA" id="ARBA00007559"/>
    </source>
</evidence>
<evidence type="ECO:0000256" key="4">
    <source>
        <dbReference type="ARBA" id="ARBA00022502"/>
    </source>
</evidence>
<gene>
    <name evidence="10" type="ORF">Glove_134g60</name>
</gene>
<comment type="subcellular location">
    <subcellularLocation>
        <location evidence="8">Endoplasmic reticulum membrane</location>
        <topology evidence="8">Multi-pass membrane protein</topology>
    </subcellularLocation>
    <subcellularLocation>
        <location evidence="1">Membrane</location>
        <topology evidence="1">Multi-pass membrane protein</topology>
    </subcellularLocation>
</comment>
<feature type="transmembrane region" description="Helical" evidence="8">
    <location>
        <begin position="162"/>
        <end position="180"/>
    </location>
</feature>
<feature type="transmembrane region" description="Helical" evidence="8">
    <location>
        <begin position="413"/>
        <end position="439"/>
    </location>
</feature>
<dbReference type="PIRSF" id="PIRSF017321">
    <property type="entry name" value="GWT1"/>
    <property type="match status" value="1"/>
</dbReference>
<keyword evidence="8" id="KW-0012">Acyltransferase</keyword>
<sequence>MSRAEYKKAQEEWVTGHIGGSMSEINSVVGVILTSYMLWAATTKYSNIFNKNGKIIILVLEFIILILPSILACTLLSNHTFLLNLFLISISIGLIYKSSSSSTNSSNSSVDKKKKRRKWDKDSDDDENLEELLIKEKLDNEVDEKEIYSSTSKLNQKPFLSAYRSSMIILTCIAILAVDFPVFPRRFAKVETFGTSLMDLGVGSFVFSSGIVSARPFLKRPENRFRPFKGQLFQSVKQSLPILLLGFIRLIMVKGVDYQEHVTEYGKHWNFFFTLGLLPIFVTLCRAIQKYVRFSFVGIGIAILYQIVLSFYGLQDYIHDSPRTTNLISANKEGIFSFWGYLTIFLFALDIGHYILPLDPYYTIRNGRQVKKPKPQKLIMILFSWSILTWFGFLFSFGFQIQISRQLANLSYIFWIIANNTSFLSLFQAVELGFFSNYWKKKNVKEEDEKNVVPIIMDAINFNGLGVFLLANLLTGLVNLSIYTLYVNNIIAVGILVGYMFIISVIATLLWSKGLRFKL</sequence>
<feature type="transmembrane region" description="Helical" evidence="8">
    <location>
        <begin position="334"/>
        <end position="357"/>
    </location>
</feature>
<dbReference type="OrthoDB" id="15270at2759"/>
<feature type="transmembrane region" description="Helical" evidence="8">
    <location>
        <begin position="460"/>
        <end position="484"/>
    </location>
</feature>
<dbReference type="GO" id="GO:0072659">
    <property type="term" value="P:protein localization to plasma membrane"/>
    <property type="evidence" value="ECO:0007669"/>
    <property type="project" value="TreeGrafter"/>
</dbReference>
<keyword evidence="6 8" id="KW-1133">Transmembrane helix</keyword>
<dbReference type="GO" id="GO:0032216">
    <property type="term" value="F:glucosaminyl-phosphatidylinositol O-acyltransferase activity"/>
    <property type="evidence" value="ECO:0007669"/>
    <property type="project" value="TreeGrafter"/>
</dbReference>
<dbReference type="PANTHER" id="PTHR20661">
    <property type="entry name" value="PHOSPHATIDYLINOSITOL-GLYCAN BIOSYNTHESIS CLASS W PROTEIN"/>
    <property type="match status" value="1"/>
</dbReference>
<dbReference type="GO" id="GO:0005789">
    <property type="term" value="C:endoplasmic reticulum membrane"/>
    <property type="evidence" value="ECO:0007669"/>
    <property type="project" value="UniProtKB-SubCell"/>
</dbReference>
<feature type="transmembrane region" description="Helical" evidence="8">
    <location>
        <begin position="490"/>
        <end position="511"/>
    </location>
</feature>
<keyword evidence="8" id="KW-0808">Transferase</keyword>
<dbReference type="EMBL" id="PQFF01000125">
    <property type="protein sequence ID" value="RHZ80596.1"/>
    <property type="molecule type" value="Genomic_DNA"/>
</dbReference>
<evidence type="ECO:0000313" key="11">
    <source>
        <dbReference type="Proteomes" id="UP000266861"/>
    </source>
</evidence>
<reference evidence="10 11" key="1">
    <citation type="submission" date="2018-08" db="EMBL/GenBank/DDBJ databases">
        <title>Genome and evolution of the arbuscular mycorrhizal fungus Diversispora epigaea (formerly Glomus versiforme) and its bacterial endosymbionts.</title>
        <authorList>
            <person name="Sun X."/>
            <person name="Fei Z."/>
            <person name="Harrison M."/>
        </authorList>
    </citation>
    <scope>NUCLEOTIDE SEQUENCE [LARGE SCALE GENOMIC DNA]</scope>
    <source>
        <strain evidence="10 11">IT104</strain>
    </source>
</reference>
<feature type="transmembrane region" description="Helical" evidence="8">
    <location>
        <begin position="239"/>
        <end position="256"/>
    </location>
</feature>
<name>A0A397J3N0_9GLOM</name>
<keyword evidence="8" id="KW-0256">Endoplasmic reticulum</keyword>
<evidence type="ECO:0000256" key="5">
    <source>
        <dbReference type="ARBA" id="ARBA00022692"/>
    </source>
</evidence>
<dbReference type="UniPathway" id="UPA00196"/>
<evidence type="ECO:0000256" key="9">
    <source>
        <dbReference type="SAM" id="MobiDB-lite"/>
    </source>
</evidence>
<comment type="similarity">
    <text evidence="3 8">Belongs to the PIGW family.</text>
</comment>
<dbReference type="Pfam" id="PF06423">
    <property type="entry name" value="GWT1"/>
    <property type="match status" value="1"/>
</dbReference>
<evidence type="ECO:0000256" key="2">
    <source>
        <dbReference type="ARBA" id="ARBA00004687"/>
    </source>
</evidence>